<reference evidence="16 17" key="1">
    <citation type="submission" date="2019-04" db="EMBL/GenBank/DDBJ databases">
        <authorList>
            <person name="Li Y."/>
            <person name="Wang J."/>
        </authorList>
    </citation>
    <scope>NUCLEOTIDE SEQUENCE [LARGE SCALE GENOMIC DNA]</scope>
    <source>
        <strain evidence="16 17">DSM 14668</strain>
    </source>
</reference>
<proteinExistence type="inferred from homology"/>
<evidence type="ECO:0000256" key="5">
    <source>
        <dbReference type="ARBA" id="ARBA00012216"/>
    </source>
</evidence>
<comment type="caution">
    <text evidence="16">The sequence shown here is derived from an EMBL/GenBank/DDBJ whole genome shotgun (WGS) entry which is preliminary data.</text>
</comment>
<dbReference type="Proteomes" id="UP000309215">
    <property type="component" value="Unassembled WGS sequence"/>
</dbReference>
<evidence type="ECO:0000259" key="15">
    <source>
        <dbReference type="PROSITE" id="PS50975"/>
    </source>
</evidence>
<organism evidence="16 17">
    <name type="scientific">Polyangium fumosum</name>
    <dbReference type="NCBI Taxonomy" id="889272"/>
    <lineage>
        <taxon>Bacteria</taxon>
        <taxon>Pseudomonadati</taxon>
        <taxon>Myxococcota</taxon>
        <taxon>Polyangia</taxon>
        <taxon>Polyangiales</taxon>
        <taxon>Polyangiaceae</taxon>
        <taxon>Polyangium</taxon>
    </lineage>
</organism>
<dbReference type="RefSeq" id="WP_136927005.1">
    <property type="nucleotide sequence ID" value="NZ_SSMQ01000001.1"/>
</dbReference>
<evidence type="ECO:0000256" key="8">
    <source>
        <dbReference type="ARBA" id="ARBA00022741"/>
    </source>
</evidence>
<evidence type="ECO:0000256" key="12">
    <source>
        <dbReference type="ARBA" id="ARBA00023316"/>
    </source>
</evidence>
<keyword evidence="10" id="KW-0133">Cell shape</keyword>
<keyword evidence="17" id="KW-1185">Reference proteome</keyword>
<dbReference type="Gene3D" id="3.30.1490.20">
    <property type="entry name" value="ATP-grasp fold, A domain"/>
    <property type="match status" value="1"/>
</dbReference>
<comment type="subcellular location">
    <subcellularLocation>
        <location evidence="3">Cytoplasm</location>
    </subcellularLocation>
</comment>
<evidence type="ECO:0000256" key="9">
    <source>
        <dbReference type="ARBA" id="ARBA00022840"/>
    </source>
</evidence>
<gene>
    <name evidence="16" type="ORF">E8A74_01135</name>
</gene>
<keyword evidence="9 14" id="KW-0067">ATP-binding</keyword>
<dbReference type="InterPro" id="IPR000291">
    <property type="entry name" value="D-Ala_lig_Van_CS"/>
</dbReference>
<comment type="cofactor">
    <cofactor evidence="2">
        <name>Mg(2+)</name>
        <dbReference type="ChEBI" id="CHEBI:18420"/>
    </cofactor>
</comment>
<dbReference type="GO" id="GO:0008360">
    <property type="term" value="P:regulation of cell shape"/>
    <property type="evidence" value="ECO:0007669"/>
    <property type="project" value="UniProtKB-KW"/>
</dbReference>
<protein>
    <recommendedName>
        <fullName evidence="5">D-alanine--D-alanine ligase</fullName>
        <ecNumber evidence="5">6.3.2.4</ecNumber>
    </recommendedName>
</protein>
<keyword evidence="8 14" id="KW-0547">Nucleotide-binding</keyword>
<evidence type="ECO:0000256" key="14">
    <source>
        <dbReference type="PROSITE-ProRule" id="PRU00409"/>
    </source>
</evidence>
<dbReference type="GO" id="GO:0005737">
    <property type="term" value="C:cytoplasm"/>
    <property type="evidence" value="ECO:0007669"/>
    <property type="project" value="UniProtKB-SubCell"/>
</dbReference>
<evidence type="ECO:0000256" key="2">
    <source>
        <dbReference type="ARBA" id="ARBA00001946"/>
    </source>
</evidence>
<evidence type="ECO:0000256" key="10">
    <source>
        <dbReference type="ARBA" id="ARBA00022960"/>
    </source>
</evidence>
<comment type="catalytic activity">
    <reaction evidence="13">
        <text>2 D-alanine + ATP = D-alanyl-D-alanine + ADP + phosphate + H(+)</text>
        <dbReference type="Rhea" id="RHEA:11224"/>
        <dbReference type="ChEBI" id="CHEBI:15378"/>
        <dbReference type="ChEBI" id="CHEBI:30616"/>
        <dbReference type="ChEBI" id="CHEBI:43474"/>
        <dbReference type="ChEBI" id="CHEBI:57416"/>
        <dbReference type="ChEBI" id="CHEBI:57822"/>
        <dbReference type="ChEBI" id="CHEBI:456216"/>
        <dbReference type="EC" id="6.3.2.4"/>
    </reaction>
</comment>
<dbReference type="Pfam" id="PF07478">
    <property type="entry name" value="Dala_Dala_lig_C"/>
    <property type="match status" value="1"/>
</dbReference>
<accession>A0A4U1JK95</accession>
<name>A0A4U1JK95_9BACT</name>
<dbReference type="Gene3D" id="3.30.470.20">
    <property type="entry name" value="ATP-grasp fold, B domain"/>
    <property type="match status" value="1"/>
</dbReference>
<dbReference type="SUPFAM" id="SSF56059">
    <property type="entry name" value="Glutathione synthetase ATP-binding domain-like"/>
    <property type="match status" value="1"/>
</dbReference>
<evidence type="ECO:0000256" key="4">
    <source>
        <dbReference type="ARBA" id="ARBA00010871"/>
    </source>
</evidence>
<keyword evidence="11" id="KW-0573">Peptidoglycan synthesis</keyword>
<dbReference type="InterPro" id="IPR011095">
    <property type="entry name" value="Dala_Dala_lig_C"/>
</dbReference>
<evidence type="ECO:0000313" key="17">
    <source>
        <dbReference type="Proteomes" id="UP000309215"/>
    </source>
</evidence>
<feature type="domain" description="ATP-grasp" evidence="15">
    <location>
        <begin position="111"/>
        <end position="322"/>
    </location>
</feature>
<evidence type="ECO:0000256" key="3">
    <source>
        <dbReference type="ARBA" id="ARBA00004496"/>
    </source>
</evidence>
<sequence length="348" mass="38551">MDLALCISLTPKDTSHLGDEDLAELDSPELRDAVVRALERLGTVRVWDTTTLSPKEIAAERRPDLIFNLSEGIYGTGREAQAPALFEWLQWPYVGSDPVTLGITHDKWYTKCILDRAGIPTPRAAVMHRPLDRALGLAYPVIAKPVAEGAGKGIYDANVVDDDAALAALVSTYLERYRQPLLVEEFLPGREFTAAVIGNRGSFEVLPLVEIDFTAIPRSPRRVYGYDAKFTWHSTKHMLCPAKVDSGLQRDIESLVIGTCEVLGIRDWARVDLRLDGAGKPYVLEVNPLPGIYPDLDYISCFTKSAYAAGMTFEGLVERLVRTAMERYRSDWFLPHKVGPHPASPGDA</sequence>
<dbReference type="GO" id="GO:0009252">
    <property type="term" value="P:peptidoglycan biosynthetic process"/>
    <property type="evidence" value="ECO:0007669"/>
    <property type="project" value="UniProtKB-KW"/>
</dbReference>
<keyword evidence="6" id="KW-0963">Cytoplasm</keyword>
<dbReference type="GO" id="GO:0046872">
    <property type="term" value="F:metal ion binding"/>
    <property type="evidence" value="ECO:0007669"/>
    <property type="project" value="InterPro"/>
</dbReference>
<dbReference type="GO" id="GO:0008716">
    <property type="term" value="F:D-alanine-D-alanine ligase activity"/>
    <property type="evidence" value="ECO:0007669"/>
    <property type="project" value="UniProtKB-EC"/>
</dbReference>
<evidence type="ECO:0000256" key="13">
    <source>
        <dbReference type="ARBA" id="ARBA00047614"/>
    </source>
</evidence>
<evidence type="ECO:0000256" key="1">
    <source>
        <dbReference type="ARBA" id="ARBA00001936"/>
    </source>
</evidence>
<dbReference type="OrthoDB" id="9813261at2"/>
<comment type="similarity">
    <text evidence="4">Belongs to the D-alanine--D-alanine ligase family.</text>
</comment>
<evidence type="ECO:0000256" key="7">
    <source>
        <dbReference type="ARBA" id="ARBA00022598"/>
    </source>
</evidence>
<comment type="cofactor">
    <cofactor evidence="1">
        <name>Mn(2+)</name>
        <dbReference type="ChEBI" id="CHEBI:29035"/>
    </cofactor>
</comment>
<dbReference type="InterPro" id="IPR013815">
    <property type="entry name" value="ATP_grasp_subdomain_1"/>
</dbReference>
<dbReference type="PROSITE" id="PS50975">
    <property type="entry name" value="ATP_GRASP"/>
    <property type="match status" value="1"/>
</dbReference>
<keyword evidence="12" id="KW-0961">Cell wall biogenesis/degradation</keyword>
<dbReference type="SUPFAM" id="SSF52440">
    <property type="entry name" value="PreATP-grasp domain"/>
    <property type="match status" value="1"/>
</dbReference>
<dbReference type="PROSITE" id="PS00844">
    <property type="entry name" value="DALA_DALA_LIGASE_2"/>
    <property type="match status" value="1"/>
</dbReference>
<dbReference type="InterPro" id="IPR011761">
    <property type="entry name" value="ATP-grasp"/>
</dbReference>
<dbReference type="EC" id="6.3.2.4" evidence="5"/>
<dbReference type="GO" id="GO:0071555">
    <property type="term" value="P:cell wall organization"/>
    <property type="evidence" value="ECO:0007669"/>
    <property type="project" value="UniProtKB-KW"/>
</dbReference>
<evidence type="ECO:0000256" key="11">
    <source>
        <dbReference type="ARBA" id="ARBA00022984"/>
    </source>
</evidence>
<dbReference type="PANTHER" id="PTHR23132:SF23">
    <property type="entry name" value="D-ALANINE--D-ALANINE LIGASE B"/>
    <property type="match status" value="1"/>
</dbReference>
<dbReference type="EMBL" id="SSMQ01000001">
    <property type="protein sequence ID" value="TKD13189.1"/>
    <property type="molecule type" value="Genomic_DNA"/>
</dbReference>
<dbReference type="InterPro" id="IPR016185">
    <property type="entry name" value="PreATP-grasp_dom_sf"/>
</dbReference>
<dbReference type="AlphaFoldDB" id="A0A4U1JK95"/>
<evidence type="ECO:0000313" key="16">
    <source>
        <dbReference type="EMBL" id="TKD13189.1"/>
    </source>
</evidence>
<dbReference type="GO" id="GO:0005524">
    <property type="term" value="F:ATP binding"/>
    <property type="evidence" value="ECO:0007669"/>
    <property type="project" value="UniProtKB-UniRule"/>
</dbReference>
<evidence type="ECO:0000256" key="6">
    <source>
        <dbReference type="ARBA" id="ARBA00022490"/>
    </source>
</evidence>
<dbReference type="PANTHER" id="PTHR23132">
    <property type="entry name" value="D-ALANINE--D-ALANINE LIGASE"/>
    <property type="match status" value="1"/>
</dbReference>
<keyword evidence="7" id="KW-0436">Ligase</keyword>